<dbReference type="InterPro" id="IPR050492">
    <property type="entry name" value="Bact_metal-bind_prot9"/>
</dbReference>
<evidence type="ECO:0000256" key="1">
    <source>
        <dbReference type="ARBA" id="ARBA00022448"/>
    </source>
</evidence>
<evidence type="ECO:0000256" key="2">
    <source>
        <dbReference type="ARBA" id="ARBA00022729"/>
    </source>
</evidence>
<feature type="region of interest" description="Disordered" evidence="5">
    <location>
        <begin position="333"/>
        <end position="363"/>
    </location>
</feature>
<comment type="similarity">
    <text evidence="3">Belongs to the bacterial solute-binding protein 9 family.</text>
</comment>
<keyword evidence="1 3" id="KW-0813">Transport</keyword>
<name>A0A1N7JAD4_9BACI</name>
<dbReference type="PRINTS" id="PR00690">
    <property type="entry name" value="ADHESNFAMILY"/>
</dbReference>
<evidence type="ECO:0000256" key="5">
    <source>
        <dbReference type="SAM" id="MobiDB-lite"/>
    </source>
</evidence>
<feature type="signal peptide" evidence="6">
    <location>
        <begin position="1"/>
        <end position="21"/>
    </location>
</feature>
<reference evidence="8" key="1">
    <citation type="submission" date="2017-01" db="EMBL/GenBank/DDBJ databases">
        <authorList>
            <person name="Varghese N."/>
            <person name="Submissions S."/>
        </authorList>
    </citation>
    <scope>NUCLEOTIDE SEQUENCE [LARGE SCALE GENOMIC DNA]</scope>
    <source>
        <strain evidence="8">DSM 23127</strain>
    </source>
</reference>
<keyword evidence="8" id="KW-1185">Reference proteome</keyword>
<dbReference type="AlphaFoldDB" id="A0A1N7JAD4"/>
<dbReference type="GO" id="GO:0030001">
    <property type="term" value="P:metal ion transport"/>
    <property type="evidence" value="ECO:0007669"/>
    <property type="project" value="InterPro"/>
</dbReference>
<feature type="compositionally biased region" description="Basic and acidic residues" evidence="5">
    <location>
        <begin position="349"/>
        <end position="363"/>
    </location>
</feature>
<feature type="chain" id="PRO_5012026352" evidence="6">
    <location>
        <begin position="22"/>
        <end position="363"/>
    </location>
</feature>
<feature type="compositionally biased region" description="Low complexity" evidence="5">
    <location>
        <begin position="337"/>
        <end position="347"/>
    </location>
</feature>
<evidence type="ECO:0000256" key="6">
    <source>
        <dbReference type="SAM" id="SignalP"/>
    </source>
</evidence>
<evidence type="ECO:0000256" key="4">
    <source>
        <dbReference type="SAM" id="Coils"/>
    </source>
</evidence>
<evidence type="ECO:0000313" key="7">
    <source>
        <dbReference type="EMBL" id="SIS46247.1"/>
    </source>
</evidence>
<proteinExistence type="inferred from homology"/>
<protein>
    <submittedName>
        <fullName evidence="7">Zinc transport system substrate-binding protein</fullName>
    </submittedName>
</protein>
<keyword evidence="4" id="KW-0175">Coiled coil</keyword>
<dbReference type="PANTHER" id="PTHR42953">
    <property type="entry name" value="HIGH-AFFINITY ZINC UPTAKE SYSTEM PROTEIN ZNUA-RELATED"/>
    <property type="match status" value="1"/>
</dbReference>
<dbReference type="GO" id="GO:0007155">
    <property type="term" value="P:cell adhesion"/>
    <property type="evidence" value="ECO:0007669"/>
    <property type="project" value="InterPro"/>
</dbReference>
<dbReference type="InterPro" id="IPR006128">
    <property type="entry name" value="Lipoprotein_PsaA-like"/>
</dbReference>
<dbReference type="Pfam" id="PF01297">
    <property type="entry name" value="ZnuA"/>
    <property type="match status" value="1"/>
</dbReference>
<accession>A0A1N7JAD4</accession>
<sequence>MNKVWSIIVLVVLMLVLAACAGEGSDNNQEQKESKDELKIFTTVYPLQFFAERIAGDRASVESILPPGADSHTYEPTSREMVEIAEGDAFIYNGVGLETYAEQISESLESGDVRIMEAAEGIELQEHIHSHEEHNHGSDESGHEDVEGHGKEDEEDAHAGHNHGDQDPHVWLDPLKSIELAGNIKDMLVELKPGQEEVFQENYEELKEELQHLDEDFHKELEQLPGDKIVVSHAAYGYWEKAYGLEQIAISGLSPVNEPSQKELESIVETAEKHGLNHVFFEQNVTPKVAETVRKEIGAETSRIHNLSVLTEEDIDKEETYFTLMNRNLERLKEALSKSSSESSESSGTEEHGHSHEHSEDEE</sequence>
<keyword evidence="2 6" id="KW-0732">Signal</keyword>
<dbReference type="GO" id="GO:0046872">
    <property type="term" value="F:metal ion binding"/>
    <property type="evidence" value="ECO:0007669"/>
    <property type="project" value="InterPro"/>
</dbReference>
<dbReference type="OrthoDB" id="9810636at2"/>
<feature type="coiled-coil region" evidence="4">
    <location>
        <begin position="196"/>
        <end position="223"/>
    </location>
</feature>
<dbReference type="Proteomes" id="UP000187608">
    <property type="component" value="Unassembled WGS sequence"/>
</dbReference>
<evidence type="ECO:0000256" key="3">
    <source>
        <dbReference type="RuleBase" id="RU003512"/>
    </source>
</evidence>
<evidence type="ECO:0000313" key="8">
    <source>
        <dbReference type="Proteomes" id="UP000187608"/>
    </source>
</evidence>
<dbReference type="PANTHER" id="PTHR42953:SF8">
    <property type="entry name" value="ZINT DOMAIN-CONTAINING PROTEIN"/>
    <property type="match status" value="1"/>
</dbReference>
<dbReference type="SUPFAM" id="SSF53807">
    <property type="entry name" value="Helical backbone' metal receptor"/>
    <property type="match status" value="1"/>
</dbReference>
<dbReference type="PROSITE" id="PS51257">
    <property type="entry name" value="PROKAR_LIPOPROTEIN"/>
    <property type="match status" value="1"/>
</dbReference>
<organism evidence="7 8">
    <name type="scientific">Salimicrobium flavidum</name>
    <dbReference type="NCBI Taxonomy" id="570947"/>
    <lineage>
        <taxon>Bacteria</taxon>
        <taxon>Bacillati</taxon>
        <taxon>Bacillota</taxon>
        <taxon>Bacilli</taxon>
        <taxon>Bacillales</taxon>
        <taxon>Bacillaceae</taxon>
        <taxon>Salimicrobium</taxon>
    </lineage>
</organism>
<dbReference type="Gene3D" id="3.40.50.1980">
    <property type="entry name" value="Nitrogenase molybdenum iron protein domain"/>
    <property type="match status" value="2"/>
</dbReference>
<dbReference type="InterPro" id="IPR006129">
    <property type="entry name" value="AdhesinB"/>
</dbReference>
<dbReference type="EMBL" id="FTOC01000004">
    <property type="protein sequence ID" value="SIS46247.1"/>
    <property type="molecule type" value="Genomic_DNA"/>
</dbReference>
<gene>
    <name evidence="7" type="ORF">SAMN05421687_104262</name>
</gene>
<dbReference type="RefSeq" id="WP_084193675.1">
    <property type="nucleotide sequence ID" value="NZ_FTOC01000004.1"/>
</dbReference>
<dbReference type="InterPro" id="IPR006127">
    <property type="entry name" value="ZnuA-like"/>
</dbReference>
<dbReference type="STRING" id="570947.SAMN05421687_104262"/>
<feature type="region of interest" description="Disordered" evidence="5">
    <location>
        <begin position="131"/>
        <end position="170"/>
    </location>
</feature>
<dbReference type="PRINTS" id="PR00691">
    <property type="entry name" value="ADHESINB"/>
</dbReference>